<gene>
    <name evidence="2" type="ORF">FB567DRAFT_232911</name>
</gene>
<dbReference type="EMBL" id="JAGMVJ010000003">
    <property type="protein sequence ID" value="KAH7092183.1"/>
    <property type="molecule type" value="Genomic_DNA"/>
</dbReference>
<accession>A0A8K0RCN6</accession>
<sequence>MGTLAGAARSLAAYYGLAVAYLVAIAFEVDTLKVNITAFYRALAENFSTCRFPLCYVIGSSVSAAAHPRDETACKIVLQILFPKTAPLIPALSWV</sequence>
<protein>
    <submittedName>
        <fullName evidence="2">Uncharacterized protein</fullName>
    </submittedName>
</protein>
<comment type="caution">
    <text evidence="2">The sequence shown here is derived from an EMBL/GenBank/DDBJ whole genome shotgun (WGS) entry which is preliminary data.</text>
</comment>
<evidence type="ECO:0000313" key="2">
    <source>
        <dbReference type="EMBL" id="KAH7092183.1"/>
    </source>
</evidence>
<feature type="transmembrane region" description="Helical" evidence="1">
    <location>
        <begin position="12"/>
        <end position="32"/>
    </location>
</feature>
<evidence type="ECO:0000313" key="3">
    <source>
        <dbReference type="Proteomes" id="UP000813461"/>
    </source>
</evidence>
<dbReference type="AlphaFoldDB" id="A0A8K0RCN6"/>
<keyword evidence="1" id="KW-0812">Transmembrane</keyword>
<keyword evidence="1" id="KW-1133">Transmembrane helix</keyword>
<proteinExistence type="predicted"/>
<keyword evidence="3" id="KW-1185">Reference proteome</keyword>
<dbReference type="Proteomes" id="UP000813461">
    <property type="component" value="Unassembled WGS sequence"/>
</dbReference>
<reference evidence="2" key="1">
    <citation type="journal article" date="2021" name="Nat. Commun.">
        <title>Genetic determinants of endophytism in the Arabidopsis root mycobiome.</title>
        <authorList>
            <person name="Mesny F."/>
            <person name="Miyauchi S."/>
            <person name="Thiergart T."/>
            <person name="Pickel B."/>
            <person name="Atanasova L."/>
            <person name="Karlsson M."/>
            <person name="Huettel B."/>
            <person name="Barry K.W."/>
            <person name="Haridas S."/>
            <person name="Chen C."/>
            <person name="Bauer D."/>
            <person name="Andreopoulos W."/>
            <person name="Pangilinan J."/>
            <person name="LaButti K."/>
            <person name="Riley R."/>
            <person name="Lipzen A."/>
            <person name="Clum A."/>
            <person name="Drula E."/>
            <person name="Henrissat B."/>
            <person name="Kohler A."/>
            <person name="Grigoriev I.V."/>
            <person name="Martin F.M."/>
            <person name="Hacquard S."/>
        </authorList>
    </citation>
    <scope>NUCLEOTIDE SEQUENCE</scope>
    <source>
        <strain evidence="2">MPI-SDFR-AT-0120</strain>
    </source>
</reference>
<keyword evidence="1" id="KW-0472">Membrane</keyword>
<evidence type="ECO:0000256" key="1">
    <source>
        <dbReference type="SAM" id="Phobius"/>
    </source>
</evidence>
<organism evidence="2 3">
    <name type="scientific">Paraphoma chrysanthemicola</name>
    <dbReference type="NCBI Taxonomy" id="798071"/>
    <lineage>
        <taxon>Eukaryota</taxon>
        <taxon>Fungi</taxon>
        <taxon>Dikarya</taxon>
        <taxon>Ascomycota</taxon>
        <taxon>Pezizomycotina</taxon>
        <taxon>Dothideomycetes</taxon>
        <taxon>Pleosporomycetidae</taxon>
        <taxon>Pleosporales</taxon>
        <taxon>Pleosporineae</taxon>
        <taxon>Phaeosphaeriaceae</taxon>
        <taxon>Paraphoma</taxon>
    </lineage>
</organism>
<name>A0A8K0RCN6_9PLEO</name>